<dbReference type="AlphaFoldDB" id="A0A0M3UGP6"/>
<gene>
    <name evidence="1" type="ORF">AOC05_13540</name>
</gene>
<dbReference type="PATRIC" id="fig|656366.3.peg.2921"/>
<accession>A0A0M3UGP6</accession>
<protein>
    <submittedName>
        <fullName evidence="1">Uncharacterized protein</fullName>
    </submittedName>
</protein>
<proteinExistence type="predicted"/>
<evidence type="ECO:0000313" key="1">
    <source>
        <dbReference type="EMBL" id="ALE93099.1"/>
    </source>
</evidence>
<dbReference type="KEGG" id="aaq:AOC05_13540"/>
<dbReference type="Proteomes" id="UP000062833">
    <property type="component" value="Chromosome"/>
</dbReference>
<sequence>MGIIRKALYLCDMDAQEQLSALIPEPTAVVELVESMVGGMWPRSDTSRRALFQRLGFVSGARWDDSADKSVTDHFALLTQLPGELSSSWTSHNGRFMGISMQPYTDMMPNNPIARLGYESVRAQLTELYGQPINPWHDPVVQTCIWNTNGRRIIIRFFNLQHSGMILSVFDAGLAAAADGELRRRMAPAHWNGSAEGASPFVLPTFRPSA</sequence>
<organism evidence="1 2">
    <name type="scientific">Arthrobacter alpinus</name>
    <dbReference type="NCBI Taxonomy" id="656366"/>
    <lineage>
        <taxon>Bacteria</taxon>
        <taxon>Bacillati</taxon>
        <taxon>Actinomycetota</taxon>
        <taxon>Actinomycetes</taxon>
        <taxon>Micrococcales</taxon>
        <taxon>Micrococcaceae</taxon>
        <taxon>Arthrobacter</taxon>
    </lineage>
</organism>
<keyword evidence="2" id="KW-1185">Reference proteome</keyword>
<name>A0A0M3UGP6_9MICC</name>
<evidence type="ECO:0000313" key="2">
    <source>
        <dbReference type="Proteomes" id="UP000062833"/>
    </source>
</evidence>
<reference evidence="2" key="1">
    <citation type="submission" date="2015-09" db="EMBL/GenBank/DDBJ databases">
        <title>Complete genome of Arthrobacter alpinus strain R3.8.</title>
        <authorList>
            <person name="See-Too W.S."/>
            <person name="Chan K.G."/>
        </authorList>
    </citation>
    <scope>NUCLEOTIDE SEQUENCE [LARGE SCALE GENOMIC DNA]</scope>
    <source>
        <strain evidence="2">R3.8</strain>
    </source>
</reference>
<dbReference type="EMBL" id="CP012677">
    <property type="protein sequence ID" value="ALE93099.1"/>
    <property type="molecule type" value="Genomic_DNA"/>
</dbReference>